<protein>
    <submittedName>
        <fullName evidence="2">Uncharacterized protein</fullName>
    </submittedName>
</protein>
<evidence type="ECO:0000313" key="3">
    <source>
        <dbReference type="Proteomes" id="UP000784294"/>
    </source>
</evidence>
<dbReference type="Proteomes" id="UP000784294">
    <property type="component" value="Unassembled WGS sequence"/>
</dbReference>
<dbReference type="EMBL" id="CAAALY010246419">
    <property type="protein sequence ID" value="VEL33802.1"/>
    <property type="molecule type" value="Genomic_DNA"/>
</dbReference>
<organism evidence="2 3">
    <name type="scientific">Protopolystoma xenopodis</name>
    <dbReference type="NCBI Taxonomy" id="117903"/>
    <lineage>
        <taxon>Eukaryota</taxon>
        <taxon>Metazoa</taxon>
        <taxon>Spiralia</taxon>
        <taxon>Lophotrochozoa</taxon>
        <taxon>Platyhelminthes</taxon>
        <taxon>Monogenea</taxon>
        <taxon>Polyopisthocotylea</taxon>
        <taxon>Polystomatidea</taxon>
        <taxon>Polystomatidae</taxon>
        <taxon>Protopolystoma</taxon>
    </lineage>
</organism>
<comment type="caution">
    <text evidence="2">The sequence shown here is derived from an EMBL/GenBank/DDBJ whole genome shotgun (WGS) entry which is preliminary data.</text>
</comment>
<evidence type="ECO:0000313" key="2">
    <source>
        <dbReference type="EMBL" id="VEL33802.1"/>
    </source>
</evidence>
<accession>A0A3S5CSV0</accession>
<dbReference type="InterPro" id="IPR038765">
    <property type="entry name" value="Papain-like_cys_pep_sf"/>
</dbReference>
<name>A0A3S5CSV0_9PLAT</name>
<dbReference type="AlphaFoldDB" id="A0A3S5CSV0"/>
<dbReference type="SUPFAM" id="SSF54001">
    <property type="entry name" value="Cysteine proteinases"/>
    <property type="match status" value="1"/>
</dbReference>
<evidence type="ECO:0000256" key="1">
    <source>
        <dbReference type="SAM" id="MobiDB-lite"/>
    </source>
</evidence>
<keyword evidence="3" id="KW-1185">Reference proteome</keyword>
<feature type="compositionally biased region" description="Polar residues" evidence="1">
    <location>
        <begin position="217"/>
        <end position="240"/>
    </location>
</feature>
<dbReference type="Gene3D" id="3.90.70.10">
    <property type="entry name" value="Cysteine proteinases"/>
    <property type="match status" value="1"/>
</dbReference>
<dbReference type="InterPro" id="IPR018200">
    <property type="entry name" value="USP_CS"/>
</dbReference>
<dbReference type="PROSITE" id="PS00973">
    <property type="entry name" value="USP_2"/>
    <property type="match status" value="1"/>
</dbReference>
<reference evidence="2" key="1">
    <citation type="submission" date="2018-11" db="EMBL/GenBank/DDBJ databases">
        <authorList>
            <consortium name="Pathogen Informatics"/>
        </authorList>
    </citation>
    <scope>NUCLEOTIDE SEQUENCE</scope>
</reference>
<gene>
    <name evidence="2" type="ORF">PXEA_LOCUS27242</name>
</gene>
<sequence length="258" mass="28362">MPTKRLGMYHVHCSTLEMIMQTMDSGLEIISDELRLSAAERSYRLGGVIFHIGHNAANGHYTCAVSWPPLSRLDDQSIVDSQNLRRGQVEAPSAFLYFDDRNACLIRGRQGITQLLATHDPLNVVTGLFGSPGLPNSRITSSCDANKSALDDKNDETEAGMFPCNTDISCQPRTPYLILYLHDSTAETEISATNTASINRGGARRSYNNRIGRGDLSRSNFYSGRISGSNPQSTQSQDNQGRGAPSRRCEVDDDLYVP</sequence>
<dbReference type="GO" id="GO:0004843">
    <property type="term" value="F:cysteine-type deubiquitinase activity"/>
    <property type="evidence" value="ECO:0007669"/>
    <property type="project" value="InterPro"/>
</dbReference>
<dbReference type="OrthoDB" id="429671at2759"/>
<proteinExistence type="predicted"/>
<feature type="region of interest" description="Disordered" evidence="1">
    <location>
        <begin position="201"/>
        <end position="258"/>
    </location>
</feature>